<sequence>MSVLRQSGVLARLKQSVARGGSAGARSVMKVSARQNYCFSTFKKTEQSIAFLWKIDYNGG</sequence>
<evidence type="ECO:0000313" key="2">
    <source>
        <dbReference type="Proteomes" id="UP000824249"/>
    </source>
</evidence>
<comment type="caution">
    <text evidence="1">The sequence shown here is derived from an EMBL/GenBank/DDBJ whole genome shotgun (WGS) entry which is preliminary data.</text>
</comment>
<dbReference type="Proteomes" id="UP000824249">
    <property type="component" value="Unassembled WGS sequence"/>
</dbReference>
<protein>
    <submittedName>
        <fullName evidence="1">Uncharacterized protein</fullName>
    </submittedName>
</protein>
<proteinExistence type="predicted"/>
<gene>
    <name evidence="1" type="ORF">H9737_00245</name>
</gene>
<reference evidence="1" key="1">
    <citation type="journal article" date="2021" name="PeerJ">
        <title>Extensive microbial diversity within the chicken gut microbiome revealed by metagenomics and culture.</title>
        <authorList>
            <person name="Gilroy R."/>
            <person name="Ravi A."/>
            <person name="Getino M."/>
            <person name="Pursley I."/>
            <person name="Horton D.L."/>
            <person name="Alikhan N.F."/>
            <person name="Baker D."/>
            <person name="Gharbi K."/>
            <person name="Hall N."/>
            <person name="Watson M."/>
            <person name="Adriaenssens E.M."/>
            <person name="Foster-Nyarko E."/>
            <person name="Jarju S."/>
            <person name="Secka A."/>
            <person name="Antonio M."/>
            <person name="Oren A."/>
            <person name="Chaudhuri R.R."/>
            <person name="La Ragione R."/>
            <person name="Hildebrand F."/>
            <person name="Pallen M.J."/>
        </authorList>
    </citation>
    <scope>NUCLEOTIDE SEQUENCE</scope>
    <source>
        <strain evidence="1">26628</strain>
    </source>
</reference>
<evidence type="ECO:0000313" key="1">
    <source>
        <dbReference type="EMBL" id="HIX46103.1"/>
    </source>
</evidence>
<organism evidence="1 2">
    <name type="scientific">Candidatus Borkfalkia faecigallinarum</name>
    <dbReference type="NCBI Taxonomy" id="2838509"/>
    <lineage>
        <taxon>Bacteria</taxon>
        <taxon>Bacillati</taxon>
        <taxon>Bacillota</taxon>
        <taxon>Clostridia</taxon>
        <taxon>Christensenellales</taxon>
        <taxon>Christensenellaceae</taxon>
        <taxon>Candidatus Borkfalkia</taxon>
    </lineage>
</organism>
<name>A0A9D2AQF1_9FIRM</name>
<accession>A0A9D2AQF1</accession>
<dbReference type="AlphaFoldDB" id="A0A9D2AQF1"/>
<reference evidence="1" key="2">
    <citation type="submission" date="2021-04" db="EMBL/GenBank/DDBJ databases">
        <authorList>
            <person name="Gilroy R."/>
        </authorList>
    </citation>
    <scope>NUCLEOTIDE SEQUENCE</scope>
    <source>
        <strain evidence="1">26628</strain>
    </source>
</reference>
<dbReference type="EMBL" id="DXFD01000003">
    <property type="protein sequence ID" value="HIX46103.1"/>
    <property type="molecule type" value="Genomic_DNA"/>
</dbReference>